<gene>
    <name evidence="1" type="ORF">A4U43_C03F1970</name>
</gene>
<protein>
    <submittedName>
        <fullName evidence="1">Uncharacterized protein</fullName>
    </submittedName>
</protein>
<dbReference type="Proteomes" id="UP000243459">
    <property type="component" value="Chromosome 3"/>
</dbReference>
<sequence>MEEKKKEILEKQKKARNGKNYCLATARTSPRSIAAHRGAQPTSLSSSSAVVEAQPSVLRPLGHPLALAITLALAISPHILAQPAHFAAIELAAVELSPRVSAKPLMIVRGFLTCNSC</sequence>
<keyword evidence="2" id="KW-1185">Reference proteome</keyword>
<reference evidence="2" key="1">
    <citation type="journal article" date="2017" name="Nat. Commun.">
        <title>The asparagus genome sheds light on the origin and evolution of a young Y chromosome.</title>
        <authorList>
            <person name="Harkess A."/>
            <person name="Zhou J."/>
            <person name="Xu C."/>
            <person name="Bowers J.E."/>
            <person name="Van der Hulst R."/>
            <person name="Ayyampalayam S."/>
            <person name="Mercati F."/>
            <person name="Riccardi P."/>
            <person name="McKain M.R."/>
            <person name="Kakrana A."/>
            <person name="Tang H."/>
            <person name="Ray J."/>
            <person name="Groenendijk J."/>
            <person name="Arikit S."/>
            <person name="Mathioni S.M."/>
            <person name="Nakano M."/>
            <person name="Shan H."/>
            <person name="Telgmann-Rauber A."/>
            <person name="Kanno A."/>
            <person name="Yue Z."/>
            <person name="Chen H."/>
            <person name="Li W."/>
            <person name="Chen Y."/>
            <person name="Xu X."/>
            <person name="Zhang Y."/>
            <person name="Luo S."/>
            <person name="Chen H."/>
            <person name="Gao J."/>
            <person name="Mao Z."/>
            <person name="Pires J.C."/>
            <person name="Luo M."/>
            <person name="Kudrna D."/>
            <person name="Wing R.A."/>
            <person name="Meyers B.C."/>
            <person name="Yi K."/>
            <person name="Kong H."/>
            <person name="Lavrijsen P."/>
            <person name="Sunseri F."/>
            <person name="Falavigna A."/>
            <person name="Ye Y."/>
            <person name="Leebens-Mack J.H."/>
            <person name="Chen G."/>
        </authorList>
    </citation>
    <scope>NUCLEOTIDE SEQUENCE [LARGE SCALE GENOMIC DNA]</scope>
    <source>
        <strain evidence="2">cv. DH0086</strain>
    </source>
</reference>
<name>A0A5P1FBV0_ASPOF</name>
<organism evidence="1 2">
    <name type="scientific">Asparagus officinalis</name>
    <name type="common">Garden asparagus</name>
    <dbReference type="NCBI Taxonomy" id="4686"/>
    <lineage>
        <taxon>Eukaryota</taxon>
        <taxon>Viridiplantae</taxon>
        <taxon>Streptophyta</taxon>
        <taxon>Embryophyta</taxon>
        <taxon>Tracheophyta</taxon>
        <taxon>Spermatophyta</taxon>
        <taxon>Magnoliopsida</taxon>
        <taxon>Liliopsida</taxon>
        <taxon>Asparagales</taxon>
        <taxon>Asparagaceae</taxon>
        <taxon>Asparagoideae</taxon>
        <taxon>Asparagus</taxon>
    </lineage>
</organism>
<accession>A0A5P1FBV0</accession>
<dbReference type="AlphaFoldDB" id="A0A5P1FBV0"/>
<dbReference type="Gramene" id="ONK74020">
    <property type="protein sequence ID" value="ONK74020"/>
    <property type="gene ID" value="A4U43_C03F1970"/>
</dbReference>
<evidence type="ECO:0000313" key="1">
    <source>
        <dbReference type="EMBL" id="ONK74020.1"/>
    </source>
</evidence>
<dbReference type="EMBL" id="CM007383">
    <property type="protein sequence ID" value="ONK74020.1"/>
    <property type="molecule type" value="Genomic_DNA"/>
</dbReference>
<evidence type="ECO:0000313" key="2">
    <source>
        <dbReference type="Proteomes" id="UP000243459"/>
    </source>
</evidence>
<proteinExistence type="predicted"/>